<accession>A0A510WTS5</accession>
<protein>
    <recommendedName>
        <fullName evidence="3">DUF1827 domain-containing protein</fullName>
    </recommendedName>
</protein>
<dbReference type="GeneID" id="29934161"/>
<organism evidence="1 2">
    <name type="scientific">Ligilactobacillus aviarius</name>
    <dbReference type="NCBI Taxonomy" id="1606"/>
    <lineage>
        <taxon>Bacteria</taxon>
        <taxon>Bacillati</taxon>
        <taxon>Bacillota</taxon>
        <taxon>Bacilli</taxon>
        <taxon>Lactobacillales</taxon>
        <taxon>Lactobacillaceae</taxon>
        <taxon>Ligilactobacillus</taxon>
    </lineage>
</organism>
<keyword evidence="2" id="KW-1185">Reference proteome</keyword>
<comment type="caution">
    <text evidence="1">The sequence shown here is derived from an EMBL/GenBank/DDBJ whole genome shotgun (WGS) entry which is preliminary data.</text>
</comment>
<evidence type="ECO:0000313" key="2">
    <source>
        <dbReference type="Proteomes" id="UP000321722"/>
    </source>
</evidence>
<dbReference type="AlphaFoldDB" id="A0A510WTS5"/>
<dbReference type="Pfam" id="PF08860">
    <property type="entry name" value="DUF1827"/>
    <property type="match status" value="1"/>
</dbReference>
<reference evidence="1 2" key="1">
    <citation type="submission" date="2019-07" db="EMBL/GenBank/DDBJ databases">
        <title>Whole genome shotgun sequence of Lactobacillus aviarius subsp. aviarius NBRC 102162.</title>
        <authorList>
            <person name="Hosoyama A."/>
            <person name="Uohara A."/>
            <person name="Ohji S."/>
            <person name="Ichikawa N."/>
        </authorList>
    </citation>
    <scope>NUCLEOTIDE SEQUENCE [LARGE SCALE GENOMIC DNA]</scope>
    <source>
        <strain evidence="1 2">NBRC 102162</strain>
    </source>
</reference>
<name>A0A510WTS5_9LACO</name>
<evidence type="ECO:0008006" key="3">
    <source>
        <dbReference type="Google" id="ProtNLM"/>
    </source>
</evidence>
<dbReference type="InterPro" id="IPR014959">
    <property type="entry name" value="DUF1827"/>
</dbReference>
<proteinExistence type="predicted"/>
<evidence type="ECO:0000313" key="1">
    <source>
        <dbReference type="EMBL" id="GEK42633.1"/>
    </source>
</evidence>
<dbReference type="InterPro" id="IPR038226">
    <property type="entry name" value="LMG18311-like_sf"/>
</dbReference>
<dbReference type="EMBL" id="BJUI01000035">
    <property type="protein sequence ID" value="GEK42633.1"/>
    <property type="molecule type" value="Genomic_DNA"/>
</dbReference>
<dbReference type="Gene3D" id="3.40.1720.10">
    <property type="entry name" value="Streptococcus thermophilus LMG 18311 protein like"/>
    <property type="match status" value="1"/>
</dbReference>
<gene>
    <name evidence="1" type="ORF">LAV01_14650</name>
</gene>
<dbReference type="RefSeq" id="WP_057827260.1">
    <property type="nucleotide sequence ID" value="NZ_BAAACL010000012.1"/>
</dbReference>
<sequence length="91" mass="10343">MQLIDVTNSYAATIRQQLLKTTAHFIKIYTLGNSRVVYRKKRNVAEIVISNKVRPVTEKEINFVKNNLLGDEADQAVTTKQGKLVEININI</sequence>
<dbReference type="Proteomes" id="UP000321722">
    <property type="component" value="Unassembled WGS sequence"/>
</dbReference>